<feature type="binding site" evidence="6">
    <location>
        <position position="250"/>
    </location>
    <ligand>
        <name>Ca(2+)</name>
        <dbReference type="ChEBI" id="CHEBI:29108"/>
        <label>1</label>
    </ligand>
</feature>
<dbReference type="PRINTS" id="PR01814">
    <property type="entry name" value="ANNEXINPLANT"/>
</dbReference>
<dbReference type="GO" id="GO:0005737">
    <property type="term" value="C:cytoplasm"/>
    <property type="evidence" value="ECO:0007669"/>
    <property type="project" value="TreeGrafter"/>
</dbReference>
<dbReference type="InterPro" id="IPR001464">
    <property type="entry name" value="Annexin"/>
</dbReference>
<evidence type="ECO:0000256" key="4">
    <source>
        <dbReference type="ARBA" id="ARBA00023216"/>
    </source>
</evidence>
<keyword evidence="2" id="KW-0677">Repeat</keyword>
<dbReference type="PROSITE" id="PS51897">
    <property type="entry name" value="ANNEXIN_2"/>
    <property type="match status" value="3"/>
</dbReference>
<dbReference type="Proteomes" id="UP000734854">
    <property type="component" value="Unassembled WGS sequence"/>
</dbReference>
<evidence type="ECO:0000256" key="2">
    <source>
        <dbReference type="ARBA" id="ARBA00022737"/>
    </source>
</evidence>
<keyword evidence="8" id="KW-1185">Reference proteome</keyword>
<reference evidence="7 8" key="1">
    <citation type="submission" date="2020-08" db="EMBL/GenBank/DDBJ databases">
        <title>Plant Genome Project.</title>
        <authorList>
            <person name="Zhang R.-G."/>
        </authorList>
    </citation>
    <scope>NUCLEOTIDE SEQUENCE [LARGE SCALE GENOMIC DNA]</scope>
    <source>
        <tissue evidence="7">Rhizome</tissue>
    </source>
</reference>
<dbReference type="Pfam" id="PF00191">
    <property type="entry name" value="Annexin"/>
    <property type="match status" value="4"/>
</dbReference>
<protein>
    <recommendedName>
        <fullName evidence="9">Annexin</fullName>
    </recommendedName>
</protein>
<keyword evidence="5" id="KW-0111">Calcium/phospholipid-binding</keyword>
<dbReference type="PRINTS" id="PR00196">
    <property type="entry name" value="ANNEXIN"/>
</dbReference>
<dbReference type="GO" id="GO:0009409">
    <property type="term" value="P:response to cold"/>
    <property type="evidence" value="ECO:0007669"/>
    <property type="project" value="TreeGrafter"/>
</dbReference>
<keyword evidence="3 6" id="KW-0106">Calcium</keyword>
<feature type="binding site" evidence="6">
    <location>
        <position position="291"/>
    </location>
    <ligand>
        <name>Ca(2+)</name>
        <dbReference type="ChEBI" id="CHEBI:29108"/>
        <label>1</label>
    </ligand>
</feature>
<evidence type="ECO:0000256" key="3">
    <source>
        <dbReference type="ARBA" id="ARBA00022837"/>
    </source>
</evidence>
<dbReference type="GO" id="GO:0009651">
    <property type="term" value="P:response to salt stress"/>
    <property type="evidence" value="ECO:0007669"/>
    <property type="project" value="TreeGrafter"/>
</dbReference>
<feature type="binding site" evidence="6">
    <location>
        <position position="296"/>
    </location>
    <ligand>
        <name>Ca(2+)</name>
        <dbReference type="ChEBI" id="CHEBI:29108"/>
        <label>1</label>
    </ligand>
</feature>
<dbReference type="GO" id="GO:0005886">
    <property type="term" value="C:plasma membrane"/>
    <property type="evidence" value="ECO:0007669"/>
    <property type="project" value="TreeGrafter"/>
</dbReference>
<dbReference type="EMBL" id="JACMSC010000002">
    <property type="protein sequence ID" value="KAG6534855.1"/>
    <property type="molecule type" value="Genomic_DNA"/>
</dbReference>
<accession>A0A8J5IGG7</accession>
<evidence type="ECO:0000313" key="8">
    <source>
        <dbReference type="Proteomes" id="UP000734854"/>
    </source>
</evidence>
<dbReference type="GO" id="GO:0005544">
    <property type="term" value="F:calcium-dependent phospholipid binding"/>
    <property type="evidence" value="ECO:0007669"/>
    <property type="project" value="UniProtKB-KW"/>
</dbReference>
<dbReference type="GO" id="GO:0005509">
    <property type="term" value="F:calcium ion binding"/>
    <property type="evidence" value="ECO:0007669"/>
    <property type="project" value="InterPro"/>
</dbReference>
<proteinExistence type="predicted"/>
<dbReference type="FunFam" id="1.10.220.10:FF:000009">
    <property type="entry name" value="Annexin"/>
    <property type="match status" value="1"/>
</dbReference>
<dbReference type="InterPro" id="IPR018502">
    <property type="entry name" value="Annexin_repeat"/>
</dbReference>
<gene>
    <name evidence="7" type="ORF">ZIOFF_008761</name>
</gene>
<evidence type="ECO:0008006" key="9">
    <source>
        <dbReference type="Google" id="ProtNLM"/>
    </source>
</evidence>
<organism evidence="7 8">
    <name type="scientific">Zingiber officinale</name>
    <name type="common">Ginger</name>
    <name type="synonym">Amomum zingiber</name>
    <dbReference type="NCBI Taxonomy" id="94328"/>
    <lineage>
        <taxon>Eukaryota</taxon>
        <taxon>Viridiplantae</taxon>
        <taxon>Streptophyta</taxon>
        <taxon>Embryophyta</taxon>
        <taxon>Tracheophyta</taxon>
        <taxon>Spermatophyta</taxon>
        <taxon>Magnoliopsida</taxon>
        <taxon>Liliopsida</taxon>
        <taxon>Zingiberales</taxon>
        <taxon>Zingiberaceae</taxon>
        <taxon>Zingiber</taxon>
    </lineage>
</organism>
<dbReference type="GO" id="GO:0009414">
    <property type="term" value="P:response to water deprivation"/>
    <property type="evidence" value="ECO:0007669"/>
    <property type="project" value="TreeGrafter"/>
</dbReference>
<dbReference type="SMART" id="SM00335">
    <property type="entry name" value="ANX"/>
    <property type="match status" value="4"/>
</dbReference>
<dbReference type="AlphaFoldDB" id="A0A8J5IGG7"/>
<dbReference type="PANTHER" id="PTHR10502:SF193">
    <property type="entry name" value="ANNEXIN D8"/>
    <property type="match status" value="1"/>
</dbReference>
<evidence type="ECO:0000256" key="5">
    <source>
        <dbReference type="ARBA" id="ARBA00023302"/>
    </source>
</evidence>
<dbReference type="InterPro" id="IPR037104">
    <property type="entry name" value="Annexin_sf"/>
</dbReference>
<dbReference type="Gene3D" id="1.10.220.10">
    <property type="entry name" value="Annexin"/>
    <property type="match status" value="4"/>
</dbReference>
<evidence type="ECO:0000313" key="7">
    <source>
        <dbReference type="EMBL" id="KAG6534855.1"/>
    </source>
</evidence>
<evidence type="ECO:0000256" key="1">
    <source>
        <dbReference type="ARBA" id="ARBA00022723"/>
    </source>
</evidence>
<dbReference type="GO" id="GO:0001786">
    <property type="term" value="F:phosphatidylserine binding"/>
    <property type="evidence" value="ECO:0007669"/>
    <property type="project" value="TreeGrafter"/>
</dbReference>
<feature type="binding site" evidence="6">
    <location>
        <position position="26"/>
    </location>
    <ligand>
        <name>Ca(2+)</name>
        <dbReference type="ChEBI" id="CHEBI:29108"/>
        <label>1</label>
    </ligand>
</feature>
<evidence type="ECO:0000256" key="6">
    <source>
        <dbReference type="PIRSR" id="PIRSR609118-1"/>
    </source>
</evidence>
<dbReference type="InterPro" id="IPR009118">
    <property type="entry name" value="AnnexinD_plant"/>
</dbReference>
<dbReference type="SUPFAM" id="SSF47874">
    <property type="entry name" value="Annexin"/>
    <property type="match status" value="1"/>
</dbReference>
<dbReference type="GO" id="GO:0009408">
    <property type="term" value="P:response to heat"/>
    <property type="evidence" value="ECO:0007669"/>
    <property type="project" value="TreeGrafter"/>
</dbReference>
<name>A0A8J5IGG7_ZINOF</name>
<dbReference type="FunFam" id="1.10.220.10:FF:000006">
    <property type="entry name" value="Annexin"/>
    <property type="match status" value="1"/>
</dbReference>
<comment type="caution">
    <text evidence="7">The sequence shown here is derived from an EMBL/GenBank/DDBJ whole genome shotgun (WGS) entry which is preliminary data.</text>
</comment>
<keyword evidence="1 6" id="KW-0479">Metal-binding</keyword>
<keyword evidence="4" id="KW-0041">Annexin</keyword>
<dbReference type="PANTHER" id="PTHR10502">
    <property type="entry name" value="ANNEXIN"/>
    <property type="match status" value="1"/>
</dbReference>
<sequence length="305" mass="34156">MATLTVPKPVPSPAEDAEAIHKACQGWIVNGQTLISILAHRDATQRKQIQLAYKELSKEDLTKKTRVSTKAVYRWNFEPVEREAVMAYIALKKIFNPRVIIEIACVNSPNELLAVKKAYQAKYRCSLEEDVAAHTDGDLRKLLFALVSTYHYDGKDIDARLAKSEAKILQKHIKDNELNHSEIIRIVGTRGKAQVNATFNSYREEYGTSIQEALAGKSTGEFALALQAAVACIIDPHLYFVEVLDAALEKSDEDALTRVIVMRAEKDLGEIKDKFHKQKNVLLKQVVEKKTSGDYEGFLIALLCA</sequence>